<dbReference type="Proteomes" id="UP000232791">
    <property type="component" value="Segment"/>
</dbReference>
<proteinExistence type="predicted"/>
<keyword evidence="3" id="KW-1185">Reference proteome</keyword>
<sequence length="254" mass="30335">MLVETQTVARYKQSYLLFIYRLLDMTRVAPSSDLRQVIQNEVIYLYELACLLVYNKGDEHKSVSIRALVQWAGGLGSDMEITAFNDMYTQQLTQYNLEEMLPKNFVFTFSVIWDSIHLMCLMADDIVLNRQLYDTDTLMQFIRNLKWILYNVFIVLFCPVCAKHYLTINTFPYEFERVEIALYREKMGEPLQLVDDILQNQIHKNILYKHNLVYQSMVFHNHVNSYRPIQHKRDELNKFQRMEWALYKTLLGLN</sequence>
<organism evidence="2 3">
    <name type="scientific">Clostera anastomosis granulovirus B</name>
    <dbReference type="NCBI Taxonomy" id="1986290"/>
    <lineage>
        <taxon>Viruses</taxon>
        <taxon>Viruses incertae sedis</taxon>
        <taxon>Naldaviricetes</taxon>
        <taxon>Lefavirales</taxon>
        <taxon>Baculoviridae</taxon>
        <taxon>Betabaculovirus</taxon>
        <taxon>Betabaculovirus alterclanastomosis</taxon>
    </lineage>
</organism>
<dbReference type="Pfam" id="PF05214">
    <property type="entry name" value="Baculo_p33"/>
    <property type="match status" value="1"/>
</dbReference>
<name>A0A0K0WSI4_9BBAC</name>
<evidence type="ECO:0000313" key="2">
    <source>
        <dbReference type="EMBL" id="AKS25422.1"/>
    </source>
</evidence>
<dbReference type="OrthoDB" id="8905at10239"/>
<evidence type="ECO:0000313" key="3">
    <source>
        <dbReference type="Proteomes" id="UP000232791"/>
    </source>
</evidence>
<dbReference type="InterPro" id="IPR007879">
    <property type="entry name" value="Baculo_p33"/>
</dbReference>
<dbReference type="EMBL" id="KR091910">
    <property type="protein sequence ID" value="AKS25422.1"/>
    <property type="molecule type" value="Genomic_DNA"/>
</dbReference>
<keyword evidence="1" id="KW-0472">Membrane</keyword>
<reference evidence="2 3" key="1">
    <citation type="journal article" date="2015" name="PLoS ONE">
        <title>The Complete Genome of a New Betabaculovirus from Clostera anastomosis.</title>
        <authorList>
            <person name="Yin F."/>
            <person name="Zhu Z."/>
            <person name="Liu X."/>
            <person name="Hou D."/>
            <person name="Wang J."/>
            <person name="Zhang L."/>
            <person name="Wang M."/>
            <person name="Kou Z."/>
            <person name="Wang H."/>
            <person name="Deng F."/>
            <person name="Hu Z."/>
        </authorList>
    </citation>
    <scope>NUCLEOTIDE SEQUENCE [LARGE SCALE GENOMIC DNA]</scope>
    <source>
        <strain evidence="2 3">ClasGV-B</strain>
    </source>
</reference>
<accession>A0A0K0WSI4</accession>
<feature type="transmembrane region" description="Helical" evidence="1">
    <location>
        <begin position="148"/>
        <end position="166"/>
    </location>
</feature>
<gene>
    <name evidence="2" type="ORF">clas79</name>
</gene>
<protein>
    <submittedName>
        <fullName evidence="2">p33</fullName>
    </submittedName>
</protein>
<keyword evidence="1" id="KW-1133">Transmembrane helix</keyword>
<evidence type="ECO:0000256" key="1">
    <source>
        <dbReference type="SAM" id="Phobius"/>
    </source>
</evidence>
<keyword evidence="1" id="KW-0812">Transmembrane</keyword>